<keyword evidence="4" id="KW-1185">Reference proteome</keyword>
<dbReference type="EC" id="2.3.2.27" evidence="3"/>
<feature type="region of interest" description="Disordered" evidence="2">
    <location>
        <begin position="99"/>
        <end position="163"/>
    </location>
</feature>
<feature type="compositionally biased region" description="Polar residues" evidence="2">
    <location>
        <begin position="351"/>
        <end position="383"/>
    </location>
</feature>
<feature type="compositionally biased region" description="Acidic residues" evidence="2">
    <location>
        <begin position="793"/>
        <end position="815"/>
    </location>
</feature>
<feature type="compositionally biased region" description="Basic and acidic residues" evidence="2">
    <location>
        <begin position="515"/>
        <end position="528"/>
    </location>
</feature>
<feature type="region of interest" description="Disordered" evidence="2">
    <location>
        <begin position="351"/>
        <end position="548"/>
    </location>
</feature>
<protein>
    <submittedName>
        <fullName evidence="3">Transcriptional repressor general negative regulator of transcription subunit 4</fullName>
        <ecNumber evidence="3">2.3.2.27</ecNumber>
    </submittedName>
</protein>
<reference evidence="3 4" key="1">
    <citation type="submission" date="2023-08" db="EMBL/GenBank/DDBJ databases">
        <title>Black Yeasts Isolated from many extreme environments.</title>
        <authorList>
            <person name="Coleine C."/>
            <person name="Stajich J.E."/>
            <person name="Selbmann L."/>
        </authorList>
    </citation>
    <scope>NUCLEOTIDE SEQUENCE [LARGE SCALE GENOMIC DNA]</scope>
    <source>
        <strain evidence="3 4">CCFEE 5885</strain>
    </source>
</reference>
<feature type="region of interest" description="Disordered" evidence="2">
    <location>
        <begin position="175"/>
        <end position="252"/>
    </location>
</feature>
<dbReference type="PANTHER" id="PTHR48125:SF10">
    <property type="entry name" value="OS12G0136300 PROTEIN"/>
    <property type="match status" value="1"/>
</dbReference>
<evidence type="ECO:0000256" key="2">
    <source>
        <dbReference type="SAM" id="MobiDB-lite"/>
    </source>
</evidence>
<feature type="region of interest" description="Disordered" evidence="2">
    <location>
        <begin position="893"/>
        <end position="942"/>
    </location>
</feature>
<feature type="region of interest" description="Disordered" evidence="2">
    <location>
        <begin position="771"/>
        <end position="815"/>
    </location>
</feature>
<name>A0ABR0KGW1_9EURO</name>
<feature type="compositionally biased region" description="Basic and acidic residues" evidence="2">
    <location>
        <begin position="182"/>
        <end position="193"/>
    </location>
</feature>
<feature type="region of interest" description="Disordered" evidence="2">
    <location>
        <begin position="277"/>
        <end position="308"/>
    </location>
</feature>
<dbReference type="PANTHER" id="PTHR48125">
    <property type="entry name" value="LP07818P1"/>
    <property type="match status" value="1"/>
</dbReference>
<dbReference type="GO" id="GO:0061630">
    <property type="term" value="F:ubiquitin protein ligase activity"/>
    <property type="evidence" value="ECO:0007669"/>
    <property type="project" value="UniProtKB-EC"/>
</dbReference>
<keyword evidence="3" id="KW-0808">Transferase</keyword>
<feature type="compositionally biased region" description="Pro residues" evidence="2">
    <location>
        <begin position="901"/>
        <end position="911"/>
    </location>
</feature>
<dbReference type="EMBL" id="JAVRRG010000024">
    <property type="protein sequence ID" value="KAK5096055.1"/>
    <property type="molecule type" value="Genomic_DNA"/>
</dbReference>
<keyword evidence="1" id="KW-0175">Coiled coil</keyword>
<feature type="compositionally biased region" description="Low complexity" evidence="2">
    <location>
        <begin position="478"/>
        <end position="489"/>
    </location>
</feature>
<feature type="compositionally biased region" description="Pro residues" evidence="2">
    <location>
        <begin position="529"/>
        <end position="545"/>
    </location>
</feature>
<feature type="compositionally biased region" description="Low complexity" evidence="2">
    <location>
        <begin position="384"/>
        <end position="396"/>
    </location>
</feature>
<feature type="coiled-coil region" evidence="1">
    <location>
        <begin position="946"/>
        <end position="980"/>
    </location>
</feature>
<organism evidence="3 4">
    <name type="scientific">Lithohypha guttulata</name>
    <dbReference type="NCBI Taxonomy" id="1690604"/>
    <lineage>
        <taxon>Eukaryota</taxon>
        <taxon>Fungi</taxon>
        <taxon>Dikarya</taxon>
        <taxon>Ascomycota</taxon>
        <taxon>Pezizomycotina</taxon>
        <taxon>Eurotiomycetes</taxon>
        <taxon>Chaetothyriomycetidae</taxon>
        <taxon>Chaetothyriales</taxon>
        <taxon>Trichomeriaceae</taxon>
        <taxon>Lithohypha</taxon>
    </lineage>
</organism>
<feature type="compositionally biased region" description="Basic and acidic residues" evidence="2">
    <location>
        <begin position="490"/>
        <end position="506"/>
    </location>
</feature>
<accession>A0ABR0KGW1</accession>
<feature type="compositionally biased region" description="Basic and acidic residues" evidence="2">
    <location>
        <begin position="431"/>
        <end position="441"/>
    </location>
</feature>
<gene>
    <name evidence="3" type="primary">NOT4_1</name>
    <name evidence="3" type="ORF">LTR24_002754</name>
</gene>
<keyword evidence="3" id="KW-0012">Acyltransferase</keyword>
<evidence type="ECO:0000313" key="3">
    <source>
        <dbReference type="EMBL" id="KAK5096055.1"/>
    </source>
</evidence>
<proteinExistence type="predicted"/>
<comment type="caution">
    <text evidence="3">The sequence shown here is derived from an EMBL/GenBank/DDBJ whole genome shotgun (WGS) entry which is preliminary data.</text>
</comment>
<evidence type="ECO:0000256" key="1">
    <source>
        <dbReference type="SAM" id="Coils"/>
    </source>
</evidence>
<evidence type="ECO:0000313" key="4">
    <source>
        <dbReference type="Proteomes" id="UP001345013"/>
    </source>
</evidence>
<dbReference type="Proteomes" id="UP001345013">
    <property type="component" value="Unassembled WGS sequence"/>
</dbReference>
<sequence>MALVVVASTQHEVSSYGENSGVSIAGYTITNDGPPPLLGNRASGVGFLVAPDHSRNMARCLSQITAFREILYDEDNFPPLPKLPDSAIHSRVASIQSGYEARAGTPKVPPGFEGSSTPKVPPGFEERLPTRPPPGLEELHAHPSRIEQPAGKPSPKKEGVTAPVVPVVPAVPALPRSRKSSLKVESKQDESKSFGKPVAAVSEKDEKALDEADDATVVSDEPNQVVKQVVTKAGERPYNSSAADSQLEAKAVQEPFGKEEALVSVTRGIHEDETTAVKVQPSKKATTDTELLKQEVSSPPAPIQEAREDAVLDDQVIGTPDVLSRAAIPPSKRPVPVKRLTLRTLNITSEMIAQSESQAPPSTTTERSTAFPTLPQIRQSSRQPSVSVTTSRPSTPAISERLMSHDVSRAGSPPPSVVGSAPGRGKTKAQAKKERRDRAMKASDVSETGGVAAAPTPPAQEEVGPIVARQKKQKKSKPSTSAAEPSKAAKSAESKDKSPVEADRPAEPAPPAKKASADKKKSQPKREPSPPPRSPSPPPPEPELPPQSYTLRDFYADTSDIGYNVNTGEEATDEYKRQRLQDILASRTSTLQKLLAEMVQDGDIAKDHPLFNPPPFNSAGYKLPSDNRKGQAYLDGNNYNSSDVFGMVYLPSKEKKALYQGHAVSVADSGERADDLLRRCLITPGGWILRHLSREEGERVLDLEERRQVYLEDLGDIGRMDGLGKLEDNDYSNLEGGFDELSRFGERHGVCWVVGENDAAERGFRRARYGQRSTSNGLDDDYGLGEAPIGTADFDDEDDQFDDPEDEDDEEELDGEEMVLDADVELDEDGYEIDDPDMAFTDMGQRVTLPPLPEMMSMPGSWDPTFNGPPYPSRVSQHGMYASLNPIGNSGFNYTSDNLDLPPPPPLPPTSQLPQLGSAARENTLPPMRHPQTGGNRIVNLRAMDTEQLEKRVKEKAREIEAARKEADKAEKLLAKKSKDAGRWRDGVLRTAQGLAS</sequence>